<protein>
    <submittedName>
        <fullName evidence="1">Uncharacterized protein</fullName>
    </submittedName>
</protein>
<dbReference type="GeneID" id="77944007"/>
<reference evidence="1" key="1">
    <citation type="submission" date="2021-07" db="EMBL/GenBank/DDBJ databases">
        <authorList>
            <person name="Roth S.J."/>
            <person name="Krukonis G.P."/>
            <person name="Delesalle V.A."/>
        </authorList>
    </citation>
    <scope>NUCLEOTIDE SEQUENCE</scope>
</reference>
<evidence type="ECO:0000313" key="1">
    <source>
        <dbReference type="EMBL" id="QZA70602.1"/>
    </source>
</evidence>
<gene>
    <name evidence="1" type="primary">123</name>
    <name evidence="1" type="ORF">AH04_123</name>
</gene>
<dbReference type="RefSeq" id="YP_010667877.1">
    <property type="nucleotide sequence ID" value="NC_070952.1"/>
</dbReference>
<organism evidence="1 2">
    <name type="scientific">Erwinia phage AH04</name>
    <dbReference type="NCBI Taxonomy" id="2869569"/>
    <lineage>
        <taxon>Viruses</taxon>
        <taxon>Duplodnaviria</taxon>
        <taxon>Heunggongvirae</taxon>
        <taxon>Uroviricota</taxon>
        <taxon>Caudoviricetes</taxon>
        <taxon>Chimalliviridae</taxon>
        <taxon>Meadowvirus</taxon>
        <taxon>Meadowvirus AH04</taxon>
    </lineage>
</organism>
<accession>A0AAE7X2B8</accession>
<dbReference type="EMBL" id="MZ501267">
    <property type="protein sequence ID" value="QZA70602.1"/>
    <property type="molecule type" value="Genomic_DNA"/>
</dbReference>
<dbReference type="Proteomes" id="UP000827517">
    <property type="component" value="Segment"/>
</dbReference>
<evidence type="ECO:0000313" key="2">
    <source>
        <dbReference type="Proteomes" id="UP000827517"/>
    </source>
</evidence>
<proteinExistence type="predicted"/>
<dbReference type="KEGG" id="vg:77944007"/>
<name>A0AAE7X2B8_9CAUD</name>
<keyword evidence="2" id="KW-1185">Reference proteome</keyword>
<sequence>MLFKSGDKNLEVYFLKEHHFQLLNSHKLELSQLPYLPKFPDVTDQDVLDWISFQRAVEKQYCGFKSTTYDYASVITIGDINRKGVVYKAKYDEVLNADSSIELGPYFYYHVFNGKLFILNSNNTVSNPMFTNVQGDLASSLYKTLLSAYNVFESYFRDNKELTKTVAQRNFIDLGFVIQKAAQ</sequence>